<dbReference type="EMBL" id="CM042012">
    <property type="protein sequence ID" value="KAI3749778.1"/>
    <property type="molecule type" value="Genomic_DNA"/>
</dbReference>
<accession>A0ACB9DTZ1</accession>
<keyword evidence="2" id="KW-1185">Reference proteome</keyword>
<protein>
    <submittedName>
        <fullName evidence="1">Uncharacterized protein</fullName>
    </submittedName>
</protein>
<comment type="caution">
    <text evidence="1">The sequence shown here is derived from an EMBL/GenBank/DDBJ whole genome shotgun (WGS) entry which is preliminary data.</text>
</comment>
<gene>
    <name evidence="1" type="ORF">L2E82_20394</name>
</gene>
<reference evidence="1 2" key="2">
    <citation type="journal article" date="2022" name="Mol. Ecol. Resour.">
        <title>The genomes of chicory, endive, great burdock and yacon provide insights into Asteraceae paleo-polyploidization history and plant inulin production.</title>
        <authorList>
            <person name="Fan W."/>
            <person name="Wang S."/>
            <person name="Wang H."/>
            <person name="Wang A."/>
            <person name="Jiang F."/>
            <person name="Liu H."/>
            <person name="Zhao H."/>
            <person name="Xu D."/>
            <person name="Zhang Y."/>
        </authorList>
    </citation>
    <scope>NUCLEOTIDE SEQUENCE [LARGE SCALE GENOMIC DNA]</scope>
    <source>
        <strain evidence="2">cv. Punajuju</strain>
        <tissue evidence="1">Leaves</tissue>
    </source>
</reference>
<evidence type="ECO:0000313" key="2">
    <source>
        <dbReference type="Proteomes" id="UP001055811"/>
    </source>
</evidence>
<proteinExistence type="predicted"/>
<evidence type="ECO:0000313" key="1">
    <source>
        <dbReference type="EMBL" id="KAI3749778.1"/>
    </source>
</evidence>
<sequence>MSEVTESDEDTQSFDGDFSPLSSSNPRTLLVAEDNNMVPNENGAEHEESVVLDKMEKDLRGESHMASNMEEDAKPQTVHSEPQVVVEEQATPEPVEDEKNKKRHLNVVFIGHVVKFTRFTITIPYTGTGQKEK</sequence>
<name>A0ACB9DTZ1_CICIN</name>
<organism evidence="1 2">
    <name type="scientific">Cichorium intybus</name>
    <name type="common">Chicory</name>
    <dbReference type="NCBI Taxonomy" id="13427"/>
    <lineage>
        <taxon>Eukaryota</taxon>
        <taxon>Viridiplantae</taxon>
        <taxon>Streptophyta</taxon>
        <taxon>Embryophyta</taxon>
        <taxon>Tracheophyta</taxon>
        <taxon>Spermatophyta</taxon>
        <taxon>Magnoliopsida</taxon>
        <taxon>eudicotyledons</taxon>
        <taxon>Gunneridae</taxon>
        <taxon>Pentapetalae</taxon>
        <taxon>asterids</taxon>
        <taxon>campanulids</taxon>
        <taxon>Asterales</taxon>
        <taxon>Asteraceae</taxon>
        <taxon>Cichorioideae</taxon>
        <taxon>Cichorieae</taxon>
        <taxon>Cichoriinae</taxon>
        <taxon>Cichorium</taxon>
    </lineage>
</organism>
<reference evidence="2" key="1">
    <citation type="journal article" date="2022" name="Mol. Ecol. Resour.">
        <title>The genomes of chicory, endive, great burdock and yacon provide insights into Asteraceae palaeo-polyploidization history and plant inulin production.</title>
        <authorList>
            <person name="Fan W."/>
            <person name="Wang S."/>
            <person name="Wang H."/>
            <person name="Wang A."/>
            <person name="Jiang F."/>
            <person name="Liu H."/>
            <person name="Zhao H."/>
            <person name="Xu D."/>
            <person name="Zhang Y."/>
        </authorList>
    </citation>
    <scope>NUCLEOTIDE SEQUENCE [LARGE SCALE GENOMIC DNA]</scope>
    <source>
        <strain evidence="2">cv. Punajuju</strain>
    </source>
</reference>
<dbReference type="Proteomes" id="UP001055811">
    <property type="component" value="Linkage Group LG04"/>
</dbReference>